<dbReference type="Proteomes" id="UP000190274">
    <property type="component" value="Chromosome H"/>
</dbReference>
<evidence type="ECO:0000259" key="8">
    <source>
        <dbReference type="PROSITE" id="PS50235"/>
    </source>
</evidence>
<evidence type="ECO:0000256" key="6">
    <source>
        <dbReference type="RuleBase" id="RU366025"/>
    </source>
</evidence>
<evidence type="ECO:0000256" key="3">
    <source>
        <dbReference type="ARBA" id="ARBA00022670"/>
    </source>
</evidence>
<keyword evidence="5 6" id="KW-0788">Thiol protease</keyword>
<dbReference type="GO" id="GO:0005829">
    <property type="term" value="C:cytosol"/>
    <property type="evidence" value="ECO:0007669"/>
    <property type="project" value="TreeGrafter"/>
</dbReference>
<evidence type="ECO:0000313" key="10">
    <source>
        <dbReference type="Proteomes" id="UP000190274"/>
    </source>
</evidence>
<dbReference type="Gene3D" id="3.90.70.10">
    <property type="entry name" value="Cysteine proteinases"/>
    <property type="match status" value="2"/>
</dbReference>
<organism evidence="9 10">
    <name type="scientific">Lachancea dasiensis</name>
    <dbReference type="NCBI Taxonomy" id="1072105"/>
    <lineage>
        <taxon>Eukaryota</taxon>
        <taxon>Fungi</taxon>
        <taxon>Dikarya</taxon>
        <taxon>Ascomycota</taxon>
        <taxon>Saccharomycotina</taxon>
        <taxon>Saccharomycetes</taxon>
        <taxon>Saccharomycetales</taxon>
        <taxon>Saccharomycetaceae</taxon>
        <taxon>Lachancea</taxon>
    </lineage>
</organism>
<dbReference type="SUPFAM" id="SSF54001">
    <property type="entry name" value="Cysteine proteinases"/>
    <property type="match status" value="1"/>
</dbReference>
<evidence type="ECO:0000256" key="2">
    <source>
        <dbReference type="ARBA" id="ARBA00009085"/>
    </source>
</evidence>
<evidence type="ECO:0000256" key="5">
    <source>
        <dbReference type="ARBA" id="ARBA00022807"/>
    </source>
</evidence>
<feature type="region of interest" description="Disordered" evidence="7">
    <location>
        <begin position="288"/>
        <end position="336"/>
    </location>
</feature>
<dbReference type="PANTHER" id="PTHR24006">
    <property type="entry name" value="UBIQUITIN CARBOXYL-TERMINAL HYDROLASE"/>
    <property type="match status" value="1"/>
</dbReference>
<dbReference type="OrthoDB" id="27652at2759"/>
<feature type="region of interest" description="Disordered" evidence="7">
    <location>
        <begin position="199"/>
        <end position="266"/>
    </location>
</feature>
<dbReference type="GO" id="GO:0004843">
    <property type="term" value="F:cysteine-type deubiquitinase activity"/>
    <property type="evidence" value="ECO:0007669"/>
    <property type="project" value="UniProtKB-UniRule"/>
</dbReference>
<dbReference type="InterPro" id="IPR028889">
    <property type="entry name" value="USP"/>
</dbReference>
<feature type="region of interest" description="Disordered" evidence="7">
    <location>
        <begin position="1"/>
        <end position="50"/>
    </location>
</feature>
<keyword evidence="4 6" id="KW-0378">Hydrolase</keyword>
<feature type="compositionally biased region" description="Polar residues" evidence="7">
    <location>
        <begin position="292"/>
        <end position="302"/>
    </location>
</feature>
<feature type="domain" description="USP" evidence="8">
    <location>
        <begin position="139"/>
        <end position="629"/>
    </location>
</feature>
<dbReference type="InterPro" id="IPR018200">
    <property type="entry name" value="USP_CS"/>
</dbReference>
<dbReference type="GO" id="GO:0006508">
    <property type="term" value="P:proteolysis"/>
    <property type="evidence" value="ECO:0007669"/>
    <property type="project" value="UniProtKB-KW"/>
</dbReference>
<reference evidence="9 10" key="1">
    <citation type="submission" date="2016-03" db="EMBL/GenBank/DDBJ databases">
        <authorList>
            <person name="Devillers H."/>
        </authorList>
    </citation>
    <scope>NUCLEOTIDE SEQUENCE [LARGE SCALE GENOMIC DNA]</scope>
    <source>
        <strain evidence="9">CBS 10888</strain>
    </source>
</reference>
<keyword evidence="3 6" id="KW-0645">Protease</keyword>
<dbReference type="InterPro" id="IPR038765">
    <property type="entry name" value="Papain-like_cys_pep_sf"/>
</dbReference>
<feature type="compositionally biased region" description="Polar residues" evidence="7">
    <location>
        <begin position="309"/>
        <end position="323"/>
    </location>
</feature>
<comment type="similarity">
    <text evidence="2 6">Belongs to the peptidase C19 family.</text>
</comment>
<sequence length="711" mass="78856">MSFKKWLSKNDKATKSKVKSADSALQQPVSSGSVLESSFEPNSSQSGASTGEKLLNAVGLGDTNAKVSSTPDAQAPLLAHNGHHGQIQKVSGAPLEGASGLAFDPSDPEDLEAEYDLFPLVRPQVTELMPYGDGSNKVFGYENFGNTCYCNSVLQVLYNLSELRTNVLEKPVTNSAYPRKRKSEMPGLKPRIFDDTSFLPHNCANDHSKKSTSGSSNGSHSSPKEPGPRKNSAPQSRDREVLRSAMSSRSVRSQSSATVHGTVMPSDAITEKLHEGYTRIVVGRVTSKHSGRCTQEGSSNAPATVAEESAQSSFSDLSTASTTRPEDASSEERKKAALIRGPVINVDHSLSTSQGEKTGLFTALKDVYESIAENKHLSGVVAPTQFVETLKRENVLFRSMMHQDAHEFLNFLLNEMSDYLESDAQATGQKPSNFVEQLFKGTMTNRTRCLTCDNVTHRDEPFLDFAIEVQGDGETDIETTLSDYHQREMLNGANKFYCDECCGLQEAERIVGIKQLPFYFGLHMKRFKYSEKQNCNIKLFNKIHYPLNLKVCSTFDSSVCKWYELIGLVVHMGGGPHHGHYVSLCKTEKFGWLLYDDETVETVNESTVLKFVGNSDDLTTAYLLFYREVPLGNEDTSGNEARHDYSESVDQLIKLDDKIRTKLEINRVDQAGVLDEIPDKRSIEHNMSGKFSNKNSKRRSRLFSFKKSARD</sequence>
<evidence type="ECO:0000256" key="7">
    <source>
        <dbReference type="SAM" id="MobiDB-lite"/>
    </source>
</evidence>
<dbReference type="PANTHER" id="PTHR24006:SF733">
    <property type="entry name" value="RE52890P"/>
    <property type="match status" value="1"/>
</dbReference>
<feature type="region of interest" description="Disordered" evidence="7">
    <location>
        <begin position="685"/>
        <end position="711"/>
    </location>
</feature>
<keyword evidence="10" id="KW-1185">Reference proteome</keyword>
<dbReference type="AlphaFoldDB" id="A0A1G4K2Q2"/>
<dbReference type="InterPro" id="IPR001394">
    <property type="entry name" value="Peptidase_C19_UCH"/>
</dbReference>
<dbReference type="PROSITE" id="PS50235">
    <property type="entry name" value="USP_3"/>
    <property type="match status" value="1"/>
</dbReference>
<dbReference type="STRING" id="1266660.A0A1G4K2Q2"/>
<keyword evidence="6" id="KW-0833">Ubl conjugation pathway</keyword>
<dbReference type="FunFam" id="3.90.70.10:FF:000131">
    <property type="entry name" value="Ubiquitin carboxyl-terminal hydrolase"/>
    <property type="match status" value="1"/>
</dbReference>
<dbReference type="EMBL" id="LT598461">
    <property type="protein sequence ID" value="SCU97865.1"/>
    <property type="molecule type" value="Genomic_DNA"/>
</dbReference>
<feature type="compositionally biased region" description="Low complexity" evidence="7">
    <location>
        <begin position="243"/>
        <end position="256"/>
    </location>
</feature>
<protein>
    <recommendedName>
        <fullName evidence="6">Ubiquitin carboxyl-terminal hydrolase</fullName>
        <ecNumber evidence="6">3.4.19.12</ecNumber>
    </recommendedName>
</protein>
<comment type="catalytic activity">
    <reaction evidence="1 6">
        <text>Thiol-dependent hydrolysis of ester, thioester, amide, peptide and isopeptide bonds formed by the C-terminal Gly of ubiquitin (a 76-residue protein attached to proteins as an intracellular targeting signal).</text>
        <dbReference type="EC" id="3.4.19.12"/>
    </reaction>
</comment>
<evidence type="ECO:0000256" key="1">
    <source>
        <dbReference type="ARBA" id="ARBA00000707"/>
    </source>
</evidence>
<evidence type="ECO:0000256" key="4">
    <source>
        <dbReference type="ARBA" id="ARBA00022801"/>
    </source>
</evidence>
<dbReference type="GO" id="GO:0005634">
    <property type="term" value="C:nucleus"/>
    <property type="evidence" value="ECO:0007669"/>
    <property type="project" value="TreeGrafter"/>
</dbReference>
<accession>A0A1G4K2Q2</accession>
<dbReference type="Pfam" id="PF00443">
    <property type="entry name" value="UCH"/>
    <property type="match status" value="1"/>
</dbReference>
<gene>
    <name evidence="9" type="ORF">LADA_0H08900G</name>
</gene>
<dbReference type="GO" id="GO:0016579">
    <property type="term" value="P:protein deubiquitination"/>
    <property type="evidence" value="ECO:0007669"/>
    <property type="project" value="InterPro"/>
</dbReference>
<feature type="compositionally biased region" description="Basic and acidic residues" evidence="7">
    <location>
        <begin position="324"/>
        <end position="335"/>
    </location>
</feature>
<dbReference type="PROSITE" id="PS00972">
    <property type="entry name" value="USP_1"/>
    <property type="match status" value="1"/>
</dbReference>
<dbReference type="CDD" id="cd02257">
    <property type="entry name" value="Peptidase_C19"/>
    <property type="match status" value="1"/>
</dbReference>
<name>A0A1G4K2Q2_9SACH</name>
<feature type="compositionally biased region" description="Low complexity" evidence="7">
    <location>
        <begin position="211"/>
        <end position="221"/>
    </location>
</feature>
<dbReference type="InterPro" id="IPR050164">
    <property type="entry name" value="Peptidase_C19"/>
</dbReference>
<dbReference type="EC" id="3.4.19.12" evidence="6"/>
<dbReference type="PROSITE" id="PS00973">
    <property type="entry name" value="USP_2"/>
    <property type="match status" value="1"/>
</dbReference>
<evidence type="ECO:0000313" key="9">
    <source>
        <dbReference type="EMBL" id="SCU97865.1"/>
    </source>
</evidence>
<proteinExistence type="inferred from homology"/>
<feature type="compositionally biased region" description="Polar residues" evidence="7">
    <location>
        <begin position="23"/>
        <end position="49"/>
    </location>
</feature>